<dbReference type="InParanoid" id="F0ZVL4"/>
<gene>
    <name evidence="2" type="ORF">DICPUDRAFT_57346</name>
</gene>
<dbReference type="OMA" id="WNFSEDR"/>
<accession>F0ZVL4</accession>
<dbReference type="AlphaFoldDB" id="F0ZVL4"/>
<dbReference type="InterPro" id="IPR016181">
    <property type="entry name" value="Acyl_CoA_acyltransferase"/>
</dbReference>
<reference evidence="3" key="1">
    <citation type="journal article" date="2011" name="Genome Biol.">
        <title>Comparative genomics of the social amoebae Dictyostelium discoideum and Dictyostelium purpureum.</title>
        <authorList>
            <consortium name="US DOE Joint Genome Institute (JGI-PGF)"/>
            <person name="Sucgang R."/>
            <person name="Kuo A."/>
            <person name="Tian X."/>
            <person name="Salerno W."/>
            <person name="Parikh A."/>
            <person name="Feasley C.L."/>
            <person name="Dalin E."/>
            <person name="Tu H."/>
            <person name="Huang E."/>
            <person name="Barry K."/>
            <person name="Lindquist E."/>
            <person name="Shapiro H."/>
            <person name="Bruce D."/>
            <person name="Schmutz J."/>
            <person name="Salamov A."/>
            <person name="Fey P."/>
            <person name="Gaudet P."/>
            <person name="Anjard C."/>
            <person name="Babu M.M."/>
            <person name="Basu S."/>
            <person name="Bushmanova Y."/>
            <person name="van der Wel H."/>
            <person name="Katoh-Kurasawa M."/>
            <person name="Dinh C."/>
            <person name="Coutinho P.M."/>
            <person name="Saito T."/>
            <person name="Elias M."/>
            <person name="Schaap P."/>
            <person name="Kay R.R."/>
            <person name="Henrissat B."/>
            <person name="Eichinger L."/>
            <person name="Rivero F."/>
            <person name="Putnam N.H."/>
            <person name="West C.M."/>
            <person name="Loomis W.F."/>
            <person name="Chisholm R.L."/>
            <person name="Shaulsky G."/>
            <person name="Strassmann J.E."/>
            <person name="Queller D.C."/>
            <person name="Kuspa A."/>
            <person name="Grigoriev I.V."/>
        </authorList>
    </citation>
    <scope>NUCLEOTIDE SEQUENCE [LARGE SCALE GENOMIC DNA]</scope>
    <source>
        <strain evidence="3">QSDP1</strain>
    </source>
</reference>
<dbReference type="VEuPathDB" id="AmoebaDB:DICPUDRAFT_57346"/>
<proteinExistence type="predicted"/>
<organism evidence="2 3">
    <name type="scientific">Dictyostelium purpureum</name>
    <name type="common">Slime mold</name>
    <dbReference type="NCBI Taxonomy" id="5786"/>
    <lineage>
        <taxon>Eukaryota</taxon>
        <taxon>Amoebozoa</taxon>
        <taxon>Evosea</taxon>
        <taxon>Eumycetozoa</taxon>
        <taxon>Dictyostelia</taxon>
        <taxon>Dictyosteliales</taxon>
        <taxon>Dictyosteliaceae</taxon>
        <taxon>Dictyostelium</taxon>
    </lineage>
</organism>
<dbReference type="InterPro" id="IPR051531">
    <property type="entry name" value="N-acetyltransferase"/>
</dbReference>
<dbReference type="KEGG" id="dpp:DICPUDRAFT_57346"/>
<evidence type="ECO:0000313" key="3">
    <source>
        <dbReference type="Proteomes" id="UP000001064"/>
    </source>
</evidence>
<dbReference type="eggNOG" id="ENOG502RHDM">
    <property type="taxonomic scope" value="Eukaryota"/>
</dbReference>
<protein>
    <recommendedName>
        <fullName evidence="1">N-acetyltransferase domain-containing protein</fullName>
    </recommendedName>
</protein>
<dbReference type="STRING" id="5786.F0ZVL4"/>
<dbReference type="PANTHER" id="PTHR43792">
    <property type="entry name" value="GNAT FAMILY, PUTATIVE (AFU_ORTHOLOGUE AFUA_3G00765)-RELATED-RELATED"/>
    <property type="match status" value="1"/>
</dbReference>
<dbReference type="OrthoDB" id="630895at2759"/>
<dbReference type="GO" id="GO:0016747">
    <property type="term" value="F:acyltransferase activity, transferring groups other than amino-acyl groups"/>
    <property type="evidence" value="ECO:0007669"/>
    <property type="project" value="InterPro"/>
</dbReference>
<dbReference type="RefSeq" id="XP_003291457.1">
    <property type="nucleotide sequence ID" value="XM_003291409.1"/>
</dbReference>
<dbReference type="PROSITE" id="PS51186">
    <property type="entry name" value="GNAT"/>
    <property type="match status" value="1"/>
</dbReference>
<dbReference type="Proteomes" id="UP000001064">
    <property type="component" value="Unassembled WGS sequence"/>
</dbReference>
<keyword evidence="3" id="KW-1185">Reference proteome</keyword>
<dbReference type="Gene3D" id="3.40.630.30">
    <property type="match status" value="1"/>
</dbReference>
<dbReference type="InterPro" id="IPR000182">
    <property type="entry name" value="GNAT_dom"/>
</dbReference>
<feature type="domain" description="N-acetyltransferase" evidence="1">
    <location>
        <begin position="17"/>
        <end position="174"/>
    </location>
</feature>
<dbReference type="EMBL" id="GL871217">
    <property type="protein sequence ID" value="EGC32001.1"/>
    <property type="molecule type" value="Genomic_DNA"/>
</dbReference>
<name>F0ZVL4_DICPU</name>
<dbReference type="Pfam" id="PF13302">
    <property type="entry name" value="Acetyltransf_3"/>
    <property type="match status" value="1"/>
</dbReference>
<evidence type="ECO:0000259" key="1">
    <source>
        <dbReference type="PROSITE" id="PS51186"/>
    </source>
</evidence>
<dbReference type="GeneID" id="10507653"/>
<evidence type="ECO:0000313" key="2">
    <source>
        <dbReference type="EMBL" id="EGC32001.1"/>
    </source>
</evidence>
<dbReference type="CDD" id="cd04301">
    <property type="entry name" value="NAT_SF"/>
    <property type="match status" value="1"/>
</dbReference>
<dbReference type="SUPFAM" id="SSF55729">
    <property type="entry name" value="Acyl-CoA N-acyltransferases (Nat)"/>
    <property type="match status" value="1"/>
</dbReference>
<sequence length="185" mass="21586">MQFDFSEGYPVLETERLIIKRITREHSEDLFVIRSDAESMAFVPRPLAKTIDDVNKWIDECNKLIDSKDMVNFGFFLKETGKIIGIIGYVRMKKEHFRGEIGYICHSKHHRKGYTSEAFDAVVEFGFKVLKFHTIEAVIDATNEKSLGLISKKNGFKLEAQFRDCFYYEGKFCSLNHFCKLNPYE</sequence>
<dbReference type="PANTHER" id="PTHR43792:SF1">
    <property type="entry name" value="N-ACETYLTRANSFERASE DOMAIN-CONTAINING PROTEIN"/>
    <property type="match status" value="1"/>
</dbReference>